<dbReference type="Proteomes" id="UP000321062">
    <property type="component" value="Chromosome"/>
</dbReference>
<evidence type="ECO:0000256" key="1">
    <source>
        <dbReference type="ARBA" id="ARBA00022603"/>
    </source>
</evidence>
<feature type="domain" description="Methyltransferase small" evidence="6">
    <location>
        <begin position="108"/>
        <end position="197"/>
    </location>
</feature>
<keyword evidence="2 5" id="KW-0808">Transferase</keyword>
<comment type="similarity">
    <text evidence="5">Belongs to the protein N5-glutamine methyltransferase family. PrmC subfamily.</text>
</comment>
<feature type="binding site" evidence="5">
    <location>
        <position position="146"/>
    </location>
    <ligand>
        <name>S-adenosyl-L-methionine</name>
        <dbReference type="ChEBI" id="CHEBI:59789"/>
    </ligand>
</feature>
<evidence type="ECO:0000256" key="4">
    <source>
        <dbReference type="ARBA" id="ARBA00048391"/>
    </source>
</evidence>
<dbReference type="PANTHER" id="PTHR18895">
    <property type="entry name" value="HEMK METHYLTRANSFERASE"/>
    <property type="match status" value="1"/>
</dbReference>
<dbReference type="RefSeq" id="WP_147657604.1">
    <property type="nucleotide sequence ID" value="NZ_CP041690.1"/>
</dbReference>
<dbReference type="NCBIfam" id="TIGR03534">
    <property type="entry name" value="RF_mod_PrmC"/>
    <property type="match status" value="1"/>
</dbReference>
<evidence type="ECO:0000256" key="3">
    <source>
        <dbReference type="ARBA" id="ARBA00022691"/>
    </source>
</evidence>
<feature type="binding site" evidence="5">
    <location>
        <begin position="191"/>
        <end position="194"/>
    </location>
    <ligand>
        <name>substrate</name>
    </ligand>
</feature>
<dbReference type="KEGG" id="yti:FNA67_18945"/>
<feature type="domain" description="Release factor glutamine methyltransferase N-terminal" evidence="7">
    <location>
        <begin position="9"/>
        <end position="78"/>
    </location>
</feature>
<dbReference type="AlphaFoldDB" id="A0A5B9DUS9"/>
<dbReference type="Pfam" id="PF05175">
    <property type="entry name" value="MTS"/>
    <property type="match status" value="1"/>
</dbReference>
<comment type="catalytic activity">
    <reaction evidence="4 5">
        <text>L-glutaminyl-[peptide chain release factor] + S-adenosyl-L-methionine = N(5)-methyl-L-glutaminyl-[peptide chain release factor] + S-adenosyl-L-homocysteine + H(+)</text>
        <dbReference type="Rhea" id="RHEA:42896"/>
        <dbReference type="Rhea" id="RHEA-COMP:10271"/>
        <dbReference type="Rhea" id="RHEA-COMP:10272"/>
        <dbReference type="ChEBI" id="CHEBI:15378"/>
        <dbReference type="ChEBI" id="CHEBI:30011"/>
        <dbReference type="ChEBI" id="CHEBI:57856"/>
        <dbReference type="ChEBI" id="CHEBI:59789"/>
        <dbReference type="ChEBI" id="CHEBI:61891"/>
        <dbReference type="EC" id="2.1.1.297"/>
    </reaction>
</comment>
<protein>
    <recommendedName>
        <fullName evidence="5">Release factor glutamine methyltransferase</fullName>
        <shortName evidence="5">RF MTase</shortName>
        <ecNumber evidence="5">2.1.1.297</ecNumber>
    </recommendedName>
    <alternativeName>
        <fullName evidence="5">N5-glutamine methyltransferase PrmC</fullName>
    </alternativeName>
    <alternativeName>
        <fullName evidence="5">Protein-(glutamine-N5) MTase PrmC</fullName>
    </alternativeName>
    <alternativeName>
        <fullName evidence="5">Protein-glutamine N-methyltransferase PrmC</fullName>
    </alternativeName>
</protein>
<dbReference type="EMBL" id="CP041690">
    <property type="protein sequence ID" value="QEE22114.1"/>
    <property type="molecule type" value="Genomic_DNA"/>
</dbReference>
<accession>A0A5B9DUS9</accession>
<dbReference type="Gene3D" id="3.40.50.150">
    <property type="entry name" value="Vaccinia Virus protein VP39"/>
    <property type="match status" value="1"/>
</dbReference>
<keyword evidence="9" id="KW-1185">Reference proteome</keyword>
<dbReference type="Pfam" id="PF17827">
    <property type="entry name" value="PrmC_N"/>
    <property type="match status" value="1"/>
</dbReference>
<dbReference type="PANTHER" id="PTHR18895:SF74">
    <property type="entry name" value="MTRF1L RELEASE FACTOR GLUTAMINE METHYLTRANSFERASE"/>
    <property type="match status" value="1"/>
</dbReference>
<evidence type="ECO:0000259" key="7">
    <source>
        <dbReference type="Pfam" id="PF17827"/>
    </source>
</evidence>
<dbReference type="CDD" id="cd02440">
    <property type="entry name" value="AdoMet_MTases"/>
    <property type="match status" value="1"/>
</dbReference>
<dbReference type="InterPro" id="IPR040758">
    <property type="entry name" value="PrmC_N"/>
</dbReference>
<dbReference type="OrthoDB" id="9800643at2"/>
<sequence>MSGPAIGAAWRAVRDRFRAANLDTPELDARLLALEAFGLDSLALLGAEQQPAPPAALERLESLALRRLTGEPVARILGEKEFYGLPFRLNAATLVPRPDTELLVDLALQWLAGHPSARLLDLGTGSGAIPVAILANNPTVLAVATDLAPLALEAAAANARDNSVSGRLELRQGSWFDPIGPDERFDLIVSNPPYIESATIAGLAPDVRDFDPLLALDGGPDGLGPYRVIAESAGRHLRAPGALMVEIGSGQGQAVVELFEAKGFSKVRIEKDLAGLDRVVIAHQL</sequence>
<reference evidence="8 9" key="1">
    <citation type="journal article" date="2015" name="Int. J. Syst. Evol. Microbiol.">
        <title>Youhaiella tibetensis gen. nov., sp. nov., isolated from subsurface sediment.</title>
        <authorList>
            <person name="Wang Y.X."/>
            <person name="Huang F.Q."/>
            <person name="Nogi Y."/>
            <person name="Pang S.J."/>
            <person name="Wang P.K."/>
            <person name="Lv J."/>
        </authorList>
    </citation>
    <scope>NUCLEOTIDE SEQUENCE [LARGE SCALE GENOMIC DNA]</scope>
    <source>
        <strain evidence="9">fig4</strain>
    </source>
</reference>
<dbReference type="EC" id="2.1.1.297" evidence="5"/>
<gene>
    <name evidence="5 8" type="primary">prmC</name>
    <name evidence="8" type="ORF">FNA67_18945</name>
</gene>
<feature type="binding site" evidence="5">
    <location>
        <position position="191"/>
    </location>
    <ligand>
        <name>S-adenosyl-L-methionine</name>
        <dbReference type="ChEBI" id="CHEBI:59789"/>
    </ligand>
</feature>
<feature type="binding site" evidence="5">
    <location>
        <position position="175"/>
    </location>
    <ligand>
        <name>S-adenosyl-L-methionine</name>
        <dbReference type="ChEBI" id="CHEBI:59789"/>
    </ligand>
</feature>
<evidence type="ECO:0000259" key="6">
    <source>
        <dbReference type="Pfam" id="PF05175"/>
    </source>
</evidence>
<dbReference type="InterPro" id="IPR019874">
    <property type="entry name" value="RF_methyltr_PrmC"/>
</dbReference>
<evidence type="ECO:0000256" key="2">
    <source>
        <dbReference type="ARBA" id="ARBA00022679"/>
    </source>
</evidence>
<feature type="binding site" evidence="5">
    <location>
        <begin position="123"/>
        <end position="127"/>
    </location>
    <ligand>
        <name>S-adenosyl-L-methionine</name>
        <dbReference type="ChEBI" id="CHEBI:59789"/>
    </ligand>
</feature>
<proteinExistence type="inferred from homology"/>
<dbReference type="InterPro" id="IPR050320">
    <property type="entry name" value="N5-glutamine_MTase"/>
</dbReference>
<dbReference type="HAMAP" id="MF_02126">
    <property type="entry name" value="RF_methyltr_PrmC"/>
    <property type="match status" value="1"/>
</dbReference>
<evidence type="ECO:0000313" key="8">
    <source>
        <dbReference type="EMBL" id="QEE22114.1"/>
    </source>
</evidence>
<dbReference type="Gene3D" id="1.10.8.10">
    <property type="entry name" value="DNA helicase RuvA subunit, C-terminal domain"/>
    <property type="match status" value="1"/>
</dbReference>
<evidence type="ECO:0000313" key="9">
    <source>
        <dbReference type="Proteomes" id="UP000321062"/>
    </source>
</evidence>
<dbReference type="GO" id="GO:0102559">
    <property type="term" value="F:peptide chain release factor N(5)-glutamine methyltransferase activity"/>
    <property type="evidence" value="ECO:0007669"/>
    <property type="project" value="UniProtKB-EC"/>
</dbReference>
<dbReference type="InterPro" id="IPR002052">
    <property type="entry name" value="DNA_methylase_N6_adenine_CS"/>
</dbReference>
<keyword evidence="1 5" id="KW-0489">Methyltransferase</keyword>
<keyword evidence="3 5" id="KW-0949">S-adenosyl-L-methionine</keyword>
<dbReference type="SUPFAM" id="SSF53335">
    <property type="entry name" value="S-adenosyl-L-methionine-dependent methyltransferases"/>
    <property type="match status" value="1"/>
</dbReference>
<organism evidence="8 9">
    <name type="scientific">Paradevosia tibetensis</name>
    <dbReference type="NCBI Taxonomy" id="1447062"/>
    <lineage>
        <taxon>Bacteria</taxon>
        <taxon>Pseudomonadati</taxon>
        <taxon>Pseudomonadota</taxon>
        <taxon>Alphaproteobacteria</taxon>
        <taxon>Hyphomicrobiales</taxon>
        <taxon>Devosiaceae</taxon>
        <taxon>Paradevosia</taxon>
    </lineage>
</organism>
<dbReference type="PROSITE" id="PS00092">
    <property type="entry name" value="N6_MTASE"/>
    <property type="match status" value="1"/>
</dbReference>
<evidence type="ECO:0000256" key="5">
    <source>
        <dbReference type="HAMAP-Rule" id="MF_02126"/>
    </source>
</evidence>
<dbReference type="InterPro" id="IPR029063">
    <property type="entry name" value="SAM-dependent_MTases_sf"/>
</dbReference>
<dbReference type="NCBIfam" id="TIGR00536">
    <property type="entry name" value="hemK_fam"/>
    <property type="match status" value="1"/>
</dbReference>
<comment type="function">
    <text evidence="5">Methylates the class 1 translation termination release factors RF1/PrfA and RF2/PrfB on the glutamine residue of the universally conserved GGQ motif.</text>
</comment>
<dbReference type="GO" id="GO:0032259">
    <property type="term" value="P:methylation"/>
    <property type="evidence" value="ECO:0007669"/>
    <property type="project" value="UniProtKB-KW"/>
</dbReference>
<dbReference type="InterPro" id="IPR004556">
    <property type="entry name" value="HemK-like"/>
</dbReference>
<name>A0A5B9DUS9_9HYPH</name>
<dbReference type="InterPro" id="IPR007848">
    <property type="entry name" value="Small_mtfrase_dom"/>
</dbReference>
<dbReference type="GO" id="GO:0003676">
    <property type="term" value="F:nucleic acid binding"/>
    <property type="evidence" value="ECO:0007669"/>
    <property type="project" value="InterPro"/>
</dbReference>